<keyword evidence="10" id="KW-0482">Metalloprotease</keyword>
<dbReference type="Proteomes" id="UP001153292">
    <property type="component" value="Chromosome 19"/>
</dbReference>
<name>A0ABN8AXP7_CHISP</name>
<evidence type="ECO:0000256" key="3">
    <source>
        <dbReference type="ARBA" id="ARBA00022670"/>
    </source>
</evidence>
<evidence type="ECO:0000256" key="11">
    <source>
        <dbReference type="ARBA" id="ARBA00023136"/>
    </source>
</evidence>
<evidence type="ECO:0000256" key="6">
    <source>
        <dbReference type="ARBA" id="ARBA00022801"/>
    </source>
</evidence>
<dbReference type="PANTHER" id="PTHR12147:SF22">
    <property type="entry name" value="ENDOPLASMIC RETICULUM METALLOPEPTIDASE 1"/>
    <property type="match status" value="1"/>
</dbReference>
<evidence type="ECO:0000256" key="10">
    <source>
        <dbReference type="ARBA" id="ARBA00023049"/>
    </source>
</evidence>
<dbReference type="CDD" id="cd03875">
    <property type="entry name" value="M28_Fxna_like"/>
    <property type="match status" value="1"/>
</dbReference>
<evidence type="ECO:0000256" key="12">
    <source>
        <dbReference type="ARBA" id="ARBA00023180"/>
    </source>
</evidence>
<gene>
    <name evidence="15" type="ORF">CHILSU_LOCUS4295</name>
</gene>
<dbReference type="Gene3D" id="3.40.630.10">
    <property type="entry name" value="Zn peptidases"/>
    <property type="match status" value="1"/>
</dbReference>
<feature type="transmembrane region" description="Helical" evidence="13">
    <location>
        <begin position="356"/>
        <end position="382"/>
    </location>
</feature>
<comment type="subcellular location">
    <subcellularLocation>
        <location evidence="2">Endoplasmic reticulum membrane</location>
        <topology evidence="2">Multi-pass membrane protein</topology>
    </subcellularLocation>
</comment>
<reference evidence="15" key="1">
    <citation type="submission" date="2021-12" db="EMBL/GenBank/DDBJ databases">
        <authorList>
            <person name="King R."/>
        </authorList>
    </citation>
    <scope>NUCLEOTIDE SEQUENCE</scope>
</reference>
<evidence type="ECO:0000256" key="4">
    <source>
        <dbReference type="ARBA" id="ARBA00022692"/>
    </source>
</evidence>
<keyword evidence="16" id="KW-1185">Reference proteome</keyword>
<feature type="transmembrane region" description="Helical" evidence="13">
    <location>
        <begin position="576"/>
        <end position="600"/>
    </location>
</feature>
<keyword evidence="11 13" id="KW-0472">Membrane</keyword>
<dbReference type="Pfam" id="PF04389">
    <property type="entry name" value="Peptidase_M28"/>
    <property type="match status" value="1"/>
</dbReference>
<evidence type="ECO:0000256" key="8">
    <source>
        <dbReference type="ARBA" id="ARBA00022833"/>
    </source>
</evidence>
<evidence type="ECO:0000256" key="9">
    <source>
        <dbReference type="ARBA" id="ARBA00022989"/>
    </source>
</evidence>
<dbReference type="PANTHER" id="PTHR12147">
    <property type="entry name" value="METALLOPEPTIDASE M28 FAMILY MEMBER"/>
    <property type="match status" value="1"/>
</dbReference>
<feature type="transmembrane region" description="Helical" evidence="13">
    <location>
        <begin position="538"/>
        <end position="556"/>
    </location>
</feature>
<evidence type="ECO:0000256" key="7">
    <source>
        <dbReference type="ARBA" id="ARBA00022824"/>
    </source>
</evidence>
<keyword evidence="12" id="KW-0325">Glycoprotein</keyword>
<feature type="transmembrane region" description="Helical" evidence="13">
    <location>
        <begin position="402"/>
        <end position="425"/>
    </location>
</feature>
<dbReference type="InterPro" id="IPR045175">
    <property type="entry name" value="M28_fam"/>
</dbReference>
<feature type="domain" description="Peptidase M28" evidence="14">
    <location>
        <begin position="146"/>
        <end position="330"/>
    </location>
</feature>
<keyword evidence="9 13" id="KW-1133">Transmembrane helix</keyword>
<evidence type="ECO:0000313" key="16">
    <source>
        <dbReference type="Proteomes" id="UP001153292"/>
    </source>
</evidence>
<evidence type="ECO:0000256" key="5">
    <source>
        <dbReference type="ARBA" id="ARBA00022723"/>
    </source>
</evidence>
<keyword evidence="6" id="KW-0378">Hydrolase</keyword>
<comment type="cofactor">
    <cofactor evidence="1">
        <name>Zn(2+)</name>
        <dbReference type="ChEBI" id="CHEBI:29105"/>
    </cofactor>
</comment>
<sequence>MVVEYVKENIQSRPPVPAWVIVLCVGAAASALYVATLVDRALPAPLMRKDAPADRFIAENAYDHLVNLTNIGPRVAGTYENEVAAVAVLVAAAKQIAREASPHNVVDIDVQRASGAFSLSFFDGMNNIYSDVQNVVVRARSVGGLPGRRTALLLNCHYDTVPDSPGASDDAAGCAVGLETLRALVAAPRPLRHDVILLLNGAEENIMQASHAFITHHKWAKSVRAFINIEACGAGGREVMFQAGPRDPWIVEVYARAVPHPFASSLAQEMFQSGIIPADTDFRIFRDFGQLSGVDLAWSSDGYVYHTRLDDAARVPLPVLQRTGDNVLALATGLLGSLSLESAARAEEGQPVFWDLLGVLLVVARPTAAVLLALLTLGLVLLRLHLAAGAANKRLYMSRAAWLRAVLQAGVRVVGAGLAGAGAAAGIGAGLQAGGAPLPYYARPALLAPLVALPALSVAAPVMCAGRGIGALPPGARRGWWAARAASDALAAGGAACLAACLVLRVRSGYLPLLWTLLPTLADLAATAFKASDRGRAWWWAAGWTLPVLQSAYVARDSMAMLLPLCGRAGAPKVPVAVVMAAAVAVVVLLVCNWVAALAVASRDLHYIAWAGLACGAAWAAWAVWWGAEGSYTPARPQRLMMFHVRRVEHVPGRPDLTTHYYWLPELDPNTEARVDTLGREWRRGDADSAEWVYGGAPYSLPVYGLVPRWLQLEASGDEPAPDHAAVALNYTARLLEPGLYALRLHTAGDIRYVYGLVPRWLQLEASGDEPAPDHAAVALNYTARLLEPGLYALRLHTAGDIRYVYGLVPRWLQLEASGDEPAPDHAAVALNYTARLLEPGLYALRLHTAGDIRYVYGLVPRWLQLEASGDEPAPDHAAVALNYTARLLEPGLYALRLHTAGDIRYVYGLVPRWLQLEASGDEPAPDHAAVALNYTARLLEPGLYALRLHTAGDIRYVYGLVPRWLQLEASGDEPAPDHAAVALNYTARLLEPGLYALRLHTAGDIRYVYGLVPRWLQLEASGDEPAPDHAAVALNYTARLLEPGLYALRLHTAGDIRYVYGLVPRWLQLEASGDEPAPDHAAVALNYTARLLEPGLYALRLHTAGDIRYVYGLVPRWLQLEASGDEPAPDHAAVALNYTARLLEPGLYALRLHTAGPSHMVVIVSPGAGGTVEYYDALHAAPVEAAAWGRRRTYFLATYAAPARSAVRRMELRLRLPVKGGAGDEGGWSSEEWAELCQLSVAGHALGGPRGPAHQQVFRDLPPNVAPTGWPVHLHLYRLLRPH</sequence>
<protein>
    <recommendedName>
        <fullName evidence="14">Peptidase M28 domain-containing protein</fullName>
    </recommendedName>
</protein>
<keyword evidence="7" id="KW-0256">Endoplasmic reticulum</keyword>
<organism evidence="15 16">
    <name type="scientific">Chilo suppressalis</name>
    <name type="common">Asiatic rice borer moth</name>
    <dbReference type="NCBI Taxonomy" id="168631"/>
    <lineage>
        <taxon>Eukaryota</taxon>
        <taxon>Metazoa</taxon>
        <taxon>Ecdysozoa</taxon>
        <taxon>Arthropoda</taxon>
        <taxon>Hexapoda</taxon>
        <taxon>Insecta</taxon>
        <taxon>Pterygota</taxon>
        <taxon>Neoptera</taxon>
        <taxon>Endopterygota</taxon>
        <taxon>Lepidoptera</taxon>
        <taxon>Glossata</taxon>
        <taxon>Ditrysia</taxon>
        <taxon>Pyraloidea</taxon>
        <taxon>Crambidae</taxon>
        <taxon>Crambinae</taxon>
        <taxon>Chilo</taxon>
    </lineage>
</organism>
<keyword evidence="5" id="KW-0479">Metal-binding</keyword>
<evidence type="ECO:0000256" key="13">
    <source>
        <dbReference type="SAM" id="Phobius"/>
    </source>
</evidence>
<feature type="transmembrane region" description="Helical" evidence="13">
    <location>
        <begin position="445"/>
        <end position="464"/>
    </location>
</feature>
<proteinExistence type="predicted"/>
<dbReference type="InterPro" id="IPR048024">
    <property type="entry name" value="Fxna-like_M28_dom"/>
</dbReference>
<dbReference type="EMBL" id="OU963912">
    <property type="protein sequence ID" value="CAH0401081.1"/>
    <property type="molecule type" value="Genomic_DNA"/>
</dbReference>
<accession>A0ABN8AXP7</accession>
<keyword evidence="3" id="KW-0645">Protease</keyword>
<evidence type="ECO:0000259" key="14">
    <source>
        <dbReference type="Pfam" id="PF04389"/>
    </source>
</evidence>
<feature type="transmembrane region" description="Helical" evidence="13">
    <location>
        <begin position="16"/>
        <end position="38"/>
    </location>
</feature>
<evidence type="ECO:0000256" key="1">
    <source>
        <dbReference type="ARBA" id="ARBA00001947"/>
    </source>
</evidence>
<dbReference type="SUPFAM" id="SSF53187">
    <property type="entry name" value="Zn-dependent exopeptidases"/>
    <property type="match status" value="1"/>
</dbReference>
<feature type="transmembrane region" description="Helical" evidence="13">
    <location>
        <begin position="607"/>
        <end position="628"/>
    </location>
</feature>
<evidence type="ECO:0000256" key="2">
    <source>
        <dbReference type="ARBA" id="ARBA00004477"/>
    </source>
</evidence>
<dbReference type="InterPro" id="IPR007484">
    <property type="entry name" value="Peptidase_M28"/>
</dbReference>
<keyword evidence="4 13" id="KW-0812">Transmembrane</keyword>
<keyword evidence="8" id="KW-0862">Zinc</keyword>
<evidence type="ECO:0000313" key="15">
    <source>
        <dbReference type="EMBL" id="CAH0401081.1"/>
    </source>
</evidence>